<keyword evidence="3" id="KW-1185">Reference proteome</keyword>
<sequence>MGTKSTVRLRKRGKAFKCDLCGRKLMSPDALKAHQRTAHNILKVKTKQEAKPVKISKTAKPKPIKKAASPSKVAAKRSSERNIKENDKPKKTDKQDQVEKAKVQFECPRCFRLFLTYFPAHKHIVKFHCVNKQGFKVLPNSPDLIQPVRLELCQKCNRRVKSIQAHDCETNQAMEDKTRSYMCAACDEWFTNLKGFDDHVLGTHSEKESVIFPTDDEFTKWKTDMEERTSVNYTEVENSDPKRYRCNSIKEKPKRSNTLYMCPSTLVVQDISKGLEVSYYKNHHKHQFQEYNPEDYKKYLKSAVVEEEKVAEIKKEESELFVQFKTLMHGILADAEKASEATLKLLLLKAMDLSSVMHVHDEKASTYINSNQIMTDSQISEALEDTGTKRKLDHDTGDIKRPKLSCDVPSPKIVNSFSLAELDSDITESVKNTAKDQTTFNDKYKDFVVKNFPEAELKKRTRNDRKIMKTKIGQYKPSISPKDIKKSIQLSIEKPRVKVDFDYEVKEQTDGCNILILKI</sequence>
<evidence type="ECO:0000313" key="3">
    <source>
        <dbReference type="Proteomes" id="UP000007151"/>
    </source>
</evidence>
<gene>
    <name evidence="2" type="ORF">KGM_205034</name>
</gene>
<reference evidence="2 3" key="1">
    <citation type="journal article" date="2011" name="Cell">
        <title>The monarch butterfly genome yields insights into long-distance migration.</title>
        <authorList>
            <person name="Zhan S."/>
            <person name="Merlin C."/>
            <person name="Boore J.L."/>
            <person name="Reppert S.M."/>
        </authorList>
    </citation>
    <scope>NUCLEOTIDE SEQUENCE [LARGE SCALE GENOMIC DNA]</scope>
    <source>
        <strain evidence="2">F-2</strain>
    </source>
</reference>
<evidence type="ECO:0000256" key="1">
    <source>
        <dbReference type="SAM" id="MobiDB-lite"/>
    </source>
</evidence>
<name>A0A212F8H9_DANPL</name>
<protein>
    <submittedName>
        <fullName evidence="2">Uncharacterized protein</fullName>
    </submittedName>
</protein>
<dbReference type="OrthoDB" id="7483656at2759"/>
<dbReference type="Proteomes" id="UP000007151">
    <property type="component" value="Unassembled WGS sequence"/>
</dbReference>
<organism evidence="2 3">
    <name type="scientific">Danaus plexippus plexippus</name>
    <dbReference type="NCBI Taxonomy" id="278856"/>
    <lineage>
        <taxon>Eukaryota</taxon>
        <taxon>Metazoa</taxon>
        <taxon>Ecdysozoa</taxon>
        <taxon>Arthropoda</taxon>
        <taxon>Hexapoda</taxon>
        <taxon>Insecta</taxon>
        <taxon>Pterygota</taxon>
        <taxon>Neoptera</taxon>
        <taxon>Endopterygota</taxon>
        <taxon>Lepidoptera</taxon>
        <taxon>Glossata</taxon>
        <taxon>Ditrysia</taxon>
        <taxon>Papilionoidea</taxon>
        <taxon>Nymphalidae</taxon>
        <taxon>Danainae</taxon>
        <taxon>Danaini</taxon>
        <taxon>Danaina</taxon>
        <taxon>Danaus</taxon>
        <taxon>Danaus</taxon>
    </lineage>
</organism>
<dbReference type="KEGG" id="dpl:KGM_205034"/>
<dbReference type="eggNOG" id="ENOG502TBJM">
    <property type="taxonomic scope" value="Eukaryota"/>
</dbReference>
<feature type="region of interest" description="Disordered" evidence="1">
    <location>
        <begin position="40"/>
        <end position="98"/>
    </location>
</feature>
<dbReference type="PROSITE" id="PS50157">
    <property type="entry name" value="ZINC_FINGER_C2H2_2"/>
    <property type="match status" value="2"/>
</dbReference>
<accession>A0A212F8H9</accession>
<dbReference type="EMBL" id="AGBW02009729">
    <property type="protein sequence ID" value="OWR50023.1"/>
    <property type="molecule type" value="Genomic_DNA"/>
</dbReference>
<evidence type="ECO:0000313" key="2">
    <source>
        <dbReference type="EMBL" id="OWR50023.1"/>
    </source>
</evidence>
<feature type="compositionally biased region" description="Basic and acidic residues" evidence="1">
    <location>
        <begin position="77"/>
        <end position="98"/>
    </location>
</feature>
<dbReference type="PROSITE" id="PS00028">
    <property type="entry name" value="ZINC_FINGER_C2H2_1"/>
    <property type="match status" value="3"/>
</dbReference>
<dbReference type="AlphaFoldDB" id="A0A212F8H9"/>
<comment type="caution">
    <text evidence="2">The sequence shown here is derived from an EMBL/GenBank/DDBJ whole genome shotgun (WGS) entry which is preliminary data.</text>
</comment>
<dbReference type="InterPro" id="IPR013087">
    <property type="entry name" value="Znf_C2H2_type"/>
</dbReference>
<proteinExistence type="predicted"/>
<dbReference type="SMART" id="SM00355">
    <property type="entry name" value="ZnF_C2H2"/>
    <property type="match status" value="3"/>
</dbReference>